<organism evidence="1 2">
    <name type="scientific">Frondihabitans peucedani</name>
    <dbReference type="NCBI Taxonomy" id="598626"/>
    <lineage>
        <taxon>Bacteria</taxon>
        <taxon>Bacillati</taxon>
        <taxon>Actinomycetota</taxon>
        <taxon>Actinomycetes</taxon>
        <taxon>Micrococcales</taxon>
        <taxon>Microbacteriaceae</taxon>
        <taxon>Frondihabitans</taxon>
    </lineage>
</organism>
<sequence length="246" mass="26889">MSTPPDAHHAGRRRGLDALLALGRPLLLISFALYQLEVRRNLYPRDRQPDGFDGVDPVRLLFVGDIAVSGHGVLSHGLTLVTRTAERVAVETGRGATWTVVSETDLTLAKLLARPEIGASGAEVAFVALGIPDVLLATRPEHWARDLETLVRRIQRESGLRACRVVVSGIPPLTDFRPIRPAVRRVIASQVDRLNAASAEVVEALPGAVYAGFPTWRIGDMYIKQAFSWRTMHDAWAESLAAALRP</sequence>
<comment type="caution">
    <text evidence="1">The sequence shown here is derived from an EMBL/GenBank/DDBJ whole genome shotgun (WGS) entry which is preliminary data.</text>
</comment>
<dbReference type="SUPFAM" id="SSF52266">
    <property type="entry name" value="SGNH hydrolase"/>
    <property type="match status" value="1"/>
</dbReference>
<protein>
    <recommendedName>
        <fullName evidence="3">SGNH/GDSL hydrolase family protein</fullName>
    </recommendedName>
</protein>
<evidence type="ECO:0000313" key="2">
    <source>
        <dbReference type="Proteomes" id="UP001501594"/>
    </source>
</evidence>
<dbReference type="InterPro" id="IPR036514">
    <property type="entry name" value="SGNH_hydro_sf"/>
</dbReference>
<keyword evidence="2" id="KW-1185">Reference proteome</keyword>
<evidence type="ECO:0000313" key="1">
    <source>
        <dbReference type="EMBL" id="GAA4266459.1"/>
    </source>
</evidence>
<evidence type="ECO:0008006" key="3">
    <source>
        <dbReference type="Google" id="ProtNLM"/>
    </source>
</evidence>
<dbReference type="Proteomes" id="UP001501594">
    <property type="component" value="Unassembled WGS sequence"/>
</dbReference>
<reference evidence="2" key="1">
    <citation type="journal article" date="2019" name="Int. J. Syst. Evol. Microbiol.">
        <title>The Global Catalogue of Microorganisms (GCM) 10K type strain sequencing project: providing services to taxonomists for standard genome sequencing and annotation.</title>
        <authorList>
            <consortium name="The Broad Institute Genomics Platform"/>
            <consortium name="The Broad Institute Genome Sequencing Center for Infectious Disease"/>
            <person name="Wu L."/>
            <person name="Ma J."/>
        </authorList>
    </citation>
    <scope>NUCLEOTIDE SEQUENCE [LARGE SCALE GENOMIC DNA]</scope>
    <source>
        <strain evidence="2">JCM 17442</strain>
    </source>
</reference>
<dbReference type="Gene3D" id="3.40.50.1110">
    <property type="entry name" value="SGNH hydrolase"/>
    <property type="match status" value="1"/>
</dbReference>
<name>A0ABP8E373_9MICO</name>
<proteinExistence type="predicted"/>
<dbReference type="RefSeq" id="WP_344795691.1">
    <property type="nucleotide sequence ID" value="NZ_BAABAU010000001.1"/>
</dbReference>
<accession>A0ABP8E373</accession>
<dbReference type="EMBL" id="BAABAU010000001">
    <property type="protein sequence ID" value="GAA4266459.1"/>
    <property type="molecule type" value="Genomic_DNA"/>
</dbReference>
<gene>
    <name evidence="1" type="ORF">GCM10022256_20710</name>
</gene>